<keyword evidence="3" id="KW-1185">Reference proteome</keyword>
<dbReference type="Proteomes" id="UP000199421">
    <property type="component" value="Unassembled WGS sequence"/>
</dbReference>
<protein>
    <submittedName>
        <fullName evidence="2">Acyl carrier protein</fullName>
    </submittedName>
</protein>
<dbReference type="InterPro" id="IPR036736">
    <property type="entry name" value="ACP-like_sf"/>
</dbReference>
<accession>A0A1H7MSU0</accession>
<dbReference type="Gene3D" id="1.10.1200.10">
    <property type="entry name" value="ACP-like"/>
    <property type="match status" value="1"/>
</dbReference>
<dbReference type="AlphaFoldDB" id="A0A1H7MSU0"/>
<dbReference type="RefSeq" id="WP_093323218.1">
    <property type="nucleotide sequence ID" value="NZ_FOAF01000001.1"/>
</dbReference>
<evidence type="ECO:0000313" key="3">
    <source>
        <dbReference type="Proteomes" id="UP000199421"/>
    </source>
</evidence>
<reference evidence="3" key="1">
    <citation type="submission" date="2016-10" db="EMBL/GenBank/DDBJ databases">
        <authorList>
            <person name="Varghese N."/>
            <person name="Submissions S."/>
        </authorList>
    </citation>
    <scope>NUCLEOTIDE SEQUENCE [LARGE SCALE GENOMIC DNA]</scope>
    <source>
        <strain evidence="3">DSM 18733</strain>
    </source>
</reference>
<dbReference type="STRING" id="407022.SAMN05661044_02113"/>
<dbReference type="EMBL" id="FOAF01000001">
    <property type="protein sequence ID" value="SEL14161.1"/>
    <property type="molecule type" value="Genomic_DNA"/>
</dbReference>
<dbReference type="SUPFAM" id="SSF47336">
    <property type="entry name" value="ACP-like"/>
    <property type="match status" value="1"/>
</dbReference>
<sequence>MNNIEKLKDAFAEGLSIPVAAVNESLAYQGIAEWDSMAHMYLITALENKFEIAVETEDILEMTTYGKVCEVLVKYNVHI</sequence>
<feature type="domain" description="Carrier" evidence="1">
    <location>
        <begin position="5"/>
        <end position="71"/>
    </location>
</feature>
<organism evidence="2 3">
    <name type="scientific">Olivibacter domesticus</name>
    <name type="common">Pseudosphingobacterium domesticum</name>
    <dbReference type="NCBI Taxonomy" id="407022"/>
    <lineage>
        <taxon>Bacteria</taxon>
        <taxon>Pseudomonadati</taxon>
        <taxon>Bacteroidota</taxon>
        <taxon>Sphingobacteriia</taxon>
        <taxon>Sphingobacteriales</taxon>
        <taxon>Sphingobacteriaceae</taxon>
        <taxon>Olivibacter</taxon>
    </lineage>
</organism>
<evidence type="ECO:0000259" key="1">
    <source>
        <dbReference type="Pfam" id="PF00550"/>
    </source>
</evidence>
<evidence type="ECO:0000313" key="2">
    <source>
        <dbReference type="EMBL" id="SEL14161.1"/>
    </source>
</evidence>
<name>A0A1H7MSU0_OLID1</name>
<dbReference type="InterPro" id="IPR009081">
    <property type="entry name" value="PP-bd_ACP"/>
</dbReference>
<proteinExistence type="predicted"/>
<gene>
    <name evidence="2" type="ORF">SAMN05661044_02113</name>
</gene>
<dbReference type="OrthoDB" id="5326335at2"/>
<dbReference type="Pfam" id="PF00550">
    <property type="entry name" value="PP-binding"/>
    <property type="match status" value="1"/>
</dbReference>